<evidence type="ECO:0000256" key="1">
    <source>
        <dbReference type="SAM" id="Phobius"/>
    </source>
</evidence>
<evidence type="ECO:0000313" key="3">
    <source>
        <dbReference type="Proteomes" id="UP001201812"/>
    </source>
</evidence>
<feature type="transmembrane region" description="Helical" evidence="1">
    <location>
        <begin position="244"/>
        <end position="264"/>
    </location>
</feature>
<feature type="transmembrane region" description="Helical" evidence="1">
    <location>
        <begin position="173"/>
        <end position="194"/>
    </location>
</feature>
<proteinExistence type="predicted"/>
<name>A0AAD4MWU8_9BILA</name>
<gene>
    <name evidence="2" type="ORF">DdX_11157</name>
</gene>
<feature type="transmembrane region" description="Helical" evidence="1">
    <location>
        <begin position="48"/>
        <end position="71"/>
    </location>
</feature>
<accession>A0AAD4MWU8</accession>
<protein>
    <submittedName>
        <fullName evidence="2">Uncharacterized protein</fullName>
    </submittedName>
</protein>
<sequence length="296" mass="34367">MTFVLYLTLVENIIAILCQFIAIILWLNILHANFFRKNRLRCKIANSMLLFLVCHTLFSISDLPYRIYTIVQWQDVTAYPYLAYWVMIPDGNYFAIAPCFLLFLTIDRLLVLKLTYTLTVRKIFFYATIFFIISLVTASTIIFILELPLDIEIAKSCSVISCMVTKSKGFPQLVSRMTFNTLNLLSSFLFFYLLPATGRTRQNNRVVMFSILCEILLNIIPGYFNLAFNSITGKHSAAYFGEYTKMFCMIDTACCAFYYSYAFLKRKHCAKISLTPQLFSSSENMRSQFVFNRTYT</sequence>
<keyword evidence="1" id="KW-0812">Transmembrane</keyword>
<keyword evidence="1" id="KW-1133">Transmembrane helix</keyword>
<keyword evidence="3" id="KW-1185">Reference proteome</keyword>
<feature type="transmembrane region" description="Helical" evidence="1">
    <location>
        <begin position="91"/>
        <end position="111"/>
    </location>
</feature>
<dbReference type="EMBL" id="JAKKPZ010000029">
    <property type="protein sequence ID" value="KAI1709764.1"/>
    <property type="molecule type" value="Genomic_DNA"/>
</dbReference>
<organism evidence="2 3">
    <name type="scientific">Ditylenchus destructor</name>
    <dbReference type="NCBI Taxonomy" id="166010"/>
    <lineage>
        <taxon>Eukaryota</taxon>
        <taxon>Metazoa</taxon>
        <taxon>Ecdysozoa</taxon>
        <taxon>Nematoda</taxon>
        <taxon>Chromadorea</taxon>
        <taxon>Rhabditida</taxon>
        <taxon>Tylenchina</taxon>
        <taxon>Tylenchomorpha</taxon>
        <taxon>Sphaerularioidea</taxon>
        <taxon>Anguinidae</taxon>
        <taxon>Anguininae</taxon>
        <taxon>Ditylenchus</taxon>
    </lineage>
</organism>
<feature type="transmembrane region" description="Helical" evidence="1">
    <location>
        <begin position="6"/>
        <end position="27"/>
    </location>
</feature>
<comment type="caution">
    <text evidence="2">The sequence shown here is derived from an EMBL/GenBank/DDBJ whole genome shotgun (WGS) entry which is preliminary data.</text>
</comment>
<reference evidence="2" key="1">
    <citation type="submission" date="2022-01" db="EMBL/GenBank/DDBJ databases">
        <title>Genome Sequence Resource for Two Populations of Ditylenchus destructor, the Migratory Endoparasitic Phytonematode.</title>
        <authorList>
            <person name="Zhang H."/>
            <person name="Lin R."/>
            <person name="Xie B."/>
        </authorList>
    </citation>
    <scope>NUCLEOTIDE SEQUENCE</scope>
    <source>
        <strain evidence="2">BazhouSP</strain>
    </source>
</reference>
<evidence type="ECO:0000313" key="2">
    <source>
        <dbReference type="EMBL" id="KAI1709764.1"/>
    </source>
</evidence>
<keyword evidence="1" id="KW-0472">Membrane</keyword>
<dbReference type="AlphaFoldDB" id="A0AAD4MWU8"/>
<feature type="transmembrane region" description="Helical" evidence="1">
    <location>
        <begin position="206"/>
        <end position="224"/>
    </location>
</feature>
<feature type="transmembrane region" description="Helical" evidence="1">
    <location>
        <begin position="123"/>
        <end position="145"/>
    </location>
</feature>
<dbReference type="Proteomes" id="UP001201812">
    <property type="component" value="Unassembled WGS sequence"/>
</dbReference>